<dbReference type="RefSeq" id="WP_339855024.1">
    <property type="nucleotide sequence ID" value="NZ_CAXAXR010000016.1"/>
</dbReference>
<dbReference type="GO" id="GO:0016747">
    <property type="term" value="F:acyltransferase activity, transferring groups other than amino-acyl groups"/>
    <property type="evidence" value="ECO:0007669"/>
    <property type="project" value="InterPro"/>
</dbReference>
<dbReference type="EMBL" id="DMVW01000157">
    <property type="protein sequence ID" value="HAR53437.1"/>
    <property type="molecule type" value="Genomic_DNA"/>
</dbReference>
<organism evidence="4 5">
    <name type="scientific">Roseovarius nubinhibens</name>
    <dbReference type="NCBI Taxonomy" id="314263"/>
    <lineage>
        <taxon>Bacteria</taxon>
        <taxon>Pseudomonadati</taxon>
        <taxon>Pseudomonadota</taxon>
        <taxon>Alphaproteobacteria</taxon>
        <taxon>Rhodobacterales</taxon>
        <taxon>Roseobacteraceae</taxon>
        <taxon>Roseovarius</taxon>
    </lineage>
</organism>
<dbReference type="PANTHER" id="PTHR43877">
    <property type="entry name" value="AMINOALKYLPHOSPHONATE N-ACETYLTRANSFERASE-RELATED-RELATED"/>
    <property type="match status" value="1"/>
</dbReference>
<reference evidence="4 5" key="1">
    <citation type="journal article" date="2018" name="Nat. Biotechnol.">
        <title>A standardized bacterial taxonomy based on genome phylogeny substantially revises the tree of life.</title>
        <authorList>
            <person name="Parks D.H."/>
            <person name="Chuvochina M."/>
            <person name="Waite D.W."/>
            <person name="Rinke C."/>
            <person name="Skarshewski A."/>
            <person name="Chaumeil P.A."/>
            <person name="Hugenholtz P."/>
        </authorList>
    </citation>
    <scope>NUCLEOTIDE SEQUENCE [LARGE SCALE GENOMIC DNA]</scope>
    <source>
        <strain evidence="4">UBA9169</strain>
    </source>
</reference>
<dbReference type="InterPro" id="IPR050832">
    <property type="entry name" value="Bact_Acetyltransf"/>
</dbReference>
<dbReference type="InterPro" id="IPR000182">
    <property type="entry name" value="GNAT_dom"/>
</dbReference>
<name>A0A348WFX5_9RHOB</name>
<dbReference type="Proteomes" id="UP000264719">
    <property type="component" value="Unassembled WGS sequence"/>
</dbReference>
<dbReference type="SUPFAM" id="SSF55729">
    <property type="entry name" value="Acyl-CoA N-acyltransferases (Nat)"/>
    <property type="match status" value="1"/>
</dbReference>
<protein>
    <submittedName>
        <fullName evidence="4">GNAT family N-acetyltransferase</fullName>
    </submittedName>
</protein>
<dbReference type="Pfam" id="PF00583">
    <property type="entry name" value="Acetyltransf_1"/>
    <property type="match status" value="1"/>
</dbReference>
<comment type="caution">
    <text evidence="4">The sequence shown here is derived from an EMBL/GenBank/DDBJ whole genome shotgun (WGS) entry which is preliminary data.</text>
</comment>
<accession>A0A348WFX5</accession>
<keyword evidence="2" id="KW-0012">Acyltransferase</keyword>
<dbReference type="Gene3D" id="3.40.630.30">
    <property type="match status" value="1"/>
</dbReference>
<evidence type="ECO:0000313" key="5">
    <source>
        <dbReference type="Proteomes" id="UP000264719"/>
    </source>
</evidence>
<proteinExistence type="predicted"/>
<gene>
    <name evidence="4" type="ORF">DCS45_16415</name>
</gene>
<dbReference type="InterPro" id="IPR016181">
    <property type="entry name" value="Acyl_CoA_acyltransferase"/>
</dbReference>
<evidence type="ECO:0000313" key="4">
    <source>
        <dbReference type="EMBL" id="HAR53437.1"/>
    </source>
</evidence>
<keyword evidence="1 4" id="KW-0808">Transferase</keyword>
<feature type="domain" description="N-acetyltransferase" evidence="3">
    <location>
        <begin position="2"/>
        <end position="148"/>
    </location>
</feature>
<dbReference type="PROSITE" id="PS51186">
    <property type="entry name" value="GNAT"/>
    <property type="match status" value="1"/>
</dbReference>
<sequence>MIRFRAASREDVPAVVAMLRDDILGQGRERRDLDHYLAAFDRMQAEGNNHVIVGEDAAGAIVATYQITFISGLSLSAARRAQVESVRVASHLRGQGVGQEMFRDVEARARAEECSLIQLTMNASRTASARFYGALGFEPSHTGFKKYL</sequence>
<dbReference type="CDD" id="cd04301">
    <property type="entry name" value="NAT_SF"/>
    <property type="match status" value="1"/>
</dbReference>
<dbReference type="AlphaFoldDB" id="A0A348WFX5"/>
<dbReference type="PANTHER" id="PTHR43877:SF1">
    <property type="entry name" value="ACETYLTRANSFERASE"/>
    <property type="match status" value="1"/>
</dbReference>
<evidence type="ECO:0000259" key="3">
    <source>
        <dbReference type="PROSITE" id="PS51186"/>
    </source>
</evidence>
<evidence type="ECO:0000256" key="1">
    <source>
        <dbReference type="ARBA" id="ARBA00022679"/>
    </source>
</evidence>
<evidence type="ECO:0000256" key="2">
    <source>
        <dbReference type="ARBA" id="ARBA00023315"/>
    </source>
</evidence>